<keyword evidence="8" id="KW-1185">Reference proteome</keyword>
<feature type="transmembrane region" description="Helical" evidence="5">
    <location>
        <begin position="499"/>
        <end position="521"/>
    </location>
</feature>
<dbReference type="EMBL" id="JAQMWT010000531">
    <property type="protein sequence ID" value="KAJ8600083.1"/>
    <property type="molecule type" value="Genomic_DNA"/>
</dbReference>
<evidence type="ECO:0000259" key="6">
    <source>
        <dbReference type="Pfam" id="PF01490"/>
    </source>
</evidence>
<dbReference type="GO" id="GO:0015179">
    <property type="term" value="F:L-amino acid transmembrane transporter activity"/>
    <property type="evidence" value="ECO:0007669"/>
    <property type="project" value="TreeGrafter"/>
</dbReference>
<feature type="transmembrane region" description="Helical" evidence="5">
    <location>
        <begin position="187"/>
        <end position="207"/>
    </location>
</feature>
<feature type="transmembrane region" description="Helical" evidence="5">
    <location>
        <begin position="227"/>
        <end position="245"/>
    </location>
</feature>
<comment type="caution">
    <text evidence="7">The sequence shown here is derived from an EMBL/GenBank/DDBJ whole genome shotgun (WGS) entry which is preliminary data.</text>
</comment>
<name>A0AAD7UAK5_9STRA</name>
<evidence type="ECO:0000313" key="8">
    <source>
        <dbReference type="Proteomes" id="UP001230188"/>
    </source>
</evidence>
<dbReference type="Proteomes" id="UP001230188">
    <property type="component" value="Unassembled WGS sequence"/>
</dbReference>
<keyword evidence="4 5" id="KW-0472">Membrane</keyword>
<organism evidence="7 8">
    <name type="scientific">Chrysophaeum taylorii</name>
    <dbReference type="NCBI Taxonomy" id="2483200"/>
    <lineage>
        <taxon>Eukaryota</taxon>
        <taxon>Sar</taxon>
        <taxon>Stramenopiles</taxon>
        <taxon>Ochrophyta</taxon>
        <taxon>Pelagophyceae</taxon>
        <taxon>Pelagomonadales</taxon>
        <taxon>Pelagomonadaceae</taxon>
        <taxon>Chrysophaeum</taxon>
    </lineage>
</organism>
<dbReference type="GO" id="GO:0016020">
    <property type="term" value="C:membrane"/>
    <property type="evidence" value="ECO:0007669"/>
    <property type="project" value="UniProtKB-SubCell"/>
</dbReference>
<reference evidence="7" key="1">
    <citation type="submission" date="2023-01" db="EMBL/GenBank/DDBJ databases">
        <title>Metagenome sequencing of chrysophaentin producing Chrysophaeum taylorii.</title>
        <authorList>
            <person name="Davison J."/>
            <person name="Bewley C."/>
        </authorList>
    </citation>
    <scope>NUCLEOTIDE SEQUENCE</scope>
    <source>
        <strain evidence="7">NIES-1699</strain>
    </source>
</reference>
<dbReference type="Pfam" id="PF01490">
    <property type="entry name" value="Aa_trans"/>
    <property type="match status" value="1"/>
</dbReference>
<keyword evidence="2 5" id="KW-0812">Transmembrane</keyword>
<dbReference type="PANTHER" id="PTHR22950:SF666">
    <property type="entry name" value="VACUOLAR AMINO ACID TRANSPORTER 4"/>
    <property type="match status" value="1"/>
</dbReference>
<accession>A0AAD7UAK5</accession>
<evidence type="ECO:0000256" key="2">
    <source>
        <dbReference type="ARBA" id="ARBA00022692"/>
    </source>
</evidence>
<feature type="transmembrane region" description="Helical" evidence="5">
    <location>
        <begin position="252"/>
        <end position="272"/>
    </location>
</feature>
<protein>
    <recommendedName>
        <fullName evidence="6">Amino acid transporter transmembrane domain-containing protein</fullName>
    </recommendedName>
</protein>
<evidence type="ECO:0000313" key="7">
    <source>
        <dbReference type="EMBL" id="KAJ8600083.1"/>
    </source>
</evidence>
<proteinExistence type="predicted"/>
<evidence type="ECO:0000256" key="3">
    <source>
        <dbReference type="ARBA" id="ARBA00022989"/>
    </source>
</evidence>
<feature type="transmembrane region" description="Helical" evidence="5">
    <location>
        <begin position="442"/>
        <end position="459"/>
    </location>
</feature>
<comment type="subcellular location">
    <subcellularLocation>
        <location evidence="1">Membrane</location>
        <topology evidence="1">Multi-pass membrane protein</topology>
    </subcellularLocation>
</comment>
<feature type="transmembrane region" description="Helical" evidence="5">
    <location>
        <begin position="292"/>
        <end position="313"/>
    </location>
</feature>
<feature type="domain" description="Amino acid transporter transmembrane" evidence="6">
    <location>
        <begin position="112"/>
        <end position="520"/>
    </location>
</feature>
<gene>
    <name evidence="7" type="ORF">CTAYLR_001901</name>
</gene>
<feature type="transmembrane region" description="Helical" evidence="5">
    <location>
        <begin position="370"/>
        <end position="392"/>
    </location>
</feature>
<sequence>MAQQVSSGGYAHTFAAGSNVEDLASRAREIGIQHRAALQRRDEVSGAGIIISSRLHVAVLAARGLEEEDEVDEEGMEMRRPRLPSWLEEAERAVATRREGPHEPLARRSGFTLMEAFFASIRSAVGPAVLYMPKGFQEGGLVFSFAMLLLSYTLFGTAAMRLLESWRKGRKSYAALMGRAYGKRGTAIVRVTIVAQQCGICLTYFVFVATNARQLFAFAFPDRPPPSLALFCLVQVLAYAPLSCVRNVQNFAYTNLAANVLILYSLLVLTSFASLKVSHEAQPLPLFNPNAFYLFIGTSAFIYEGSAALVVPLQEAVRDDLQKDFAPLYLKTAGGIVLVYIMFGIVNWAAYGDRTETVLTVNLPDGNWKASVQLAYLVAVVFTFPLQLFPAIQILKSAVHKLESLHRRHLANRPSSSDSYERISSIDDEKTHPGKRRLEGNIARAFLVLGLSAVSIFEVHSLDKLVALVGGLLGIPLAFVYPLAIHLQLVPEAPRIIRLTNIIFILIGLGLAIACTGVTIATW</sequence>
<evidence type="ECO:0000256" key="4">
    <source>
        <dbReference type="ARBA" id="ARBA00023136"/>
    </source>
</evidence>
<feature type="transmembrane region" description="Helical" evidence="5">
    <location>
        <begin position="465"/>
        <end position="487"/>
    </location>
</feature>
<feature type="transmembrane region" description="Helical" evidence="5">
    <location>
        <begin position="325"/>
        <end position="350"/>
    </location>
</feature>
<evidence type="ECO:0000256" key="1">
    <source>
        <dbReference type="ARBA" id="ARBA00004141"/>
    </source>
</evidence>
<feature type="transmembrane region" description="Helical" evidence="5">
    <location>
        <begin position="142"/>
        <end position="163"/>
    </location>
</feature>
<evidence type="ECO:0000256" key="5">
    <source>
        <dbReference type="SAM" id="Phobius"/>
    </source>
</evidence>
<dbReference type="PANTHER" id="PTHR22950">
    <property type="entry name" value="AMINO ACID TRANSPORTER"/>
    <property type="match status" value="1"/>
</dbReference>
<dbReference type="InterPro" id="IPR013057">
    <property type="entry name" value="AA_transpt_TM"/>
</dbReference>
<keyword evidence="3 5" id="KW-1133">Transmembrane helix</keyword>
<dbReference type="AlphaFoldDB" id="A0AAD7UAK5"/>